<protein>
    <submittedName>
        <fullName evidence="5">Cupin domain protein</fullName>
    </submittedName>
</protein>
<feature type="domain" description="HTH araC/xylS-type" evidence="4">
    <location>
        <begin position="213"/>
        <end position="311"/>
    </location>
</feature>
<dbReference type="InterPro" id="IPR018060">
    <property type="entry name" value="HTH_AraC"/>
</dbReference>
<dbReference type="InterPro" id="IPR011051">
    <property type="entry name" value="RmlC_Cupin_sf"/>
</dbReference>
<dbReference type="Proteomes" id="UP000029575">
    <property type="component" value="Unassembled WGS sequence"/>
</dbReference>
<dbReference type="RefSeq" id="WP_034206511.1">
    <property type="nucleotide sequence ID" value="NZ_KN150854.1"/>
</dbReference>
<comment type="caution">
    <text evidence="5">The sequence shown here is derived from an EMBL/GenBank/DDBJ whole genome shotgun (WGS) entry which is preliminary data.</text>
</comment>
<keyword evidence="1" id="KW-0805">Transcription regulation</keyword>
<gene>
    <name evidence="5" type="ORF">DM43_2610</name>
</gene>
<evidence type="ECO:0000313" key="6">
    <source>
        <dbReference type="Proteomes" id="UP000029575"/>
    </source>
</evidence>
<dbReference type="AlphaFoldDB" id="A0AA88Z1R9"/>
<evidence type="ECO:0000256" key="2">
    <source>
        <dbReference type="ARBA" id="ARBA00023125"/>
    </source>
</evidence>
<dbReference type="PANTHER" id="PTHR46796">
    <property type="entry name" value="HTH-TYPE TRANSCRIPTIONAL ACTIVATOR RHAS-RELATED"/>
    <property type="match status" value="1"/>
</dbReference>
<dbReference type="Gene3D" id="2.60.120.10">
    <property type="entry name" value="Jelly Rolls"/>
    <property type="match status" value="1"/>
</dbReference>
<organism evidence="5 6">
    <name type="scientific">Burkholderia cepacia</name>
    <name type="common">Pseudomonas cepacia</name>
    <dbReference type="NCBI Taxonomy" id="292"/>
    <lineage>
        <taxon>Bacteria</taxon>
        <taxon>Pseudomonadati</taxon>
        <taxon>Pseudomonadota</taxon>
        <taxon>Betaproteobacteria</taxon>
        <taxon>Burkholderiales</taxon>
        <taxon>Burkholderiaceae</taxon>
        <taxon>Burkholderia</taxon>
        <taxon>Burkholderia cepacia complex</taxon>
    </lineage>
</organism>
<dbReference type="EMBL" id="JPGD01000005">
    <property type="protein sequence ID" value="KGB98776.1"/>
    <property type="molecule type" value="Genomic_DNA"/>
</dbReference>
<evidence type="ECO:0000256" key="1">
    <source>
        <dbReference type="ARBA" id="ARBA00023015"/>
    </source>
</evidence>
<proteinExistence type="predicted"/>
<dbReference type="InterPro" id="IPR050204">
    <property type="entry name" value="AraC_XylS_family_regulators"/>
</dbReference>
<reference evidence="5 6" key="1">
    <citation type="submission" date="2014-06" db="EMBL/GenBank/DDBJ databases">
        <authorList>
            <person name="Bishop-Lilly K.A."/>
            <person name="Broomall S.M."/>
            <person name="Chain P.S."/>
            <person name="Chertkov O."/>
            <person name="Coyne S.R."/>
            <person name="Daligault H.E."/>
            <person name="Davenport K.W."/>
            <person name="Erkkila T."/>
            <person name="Frey K.G."/>
            <person name="Gibbons H.S."/>
            <person name="Gu W."/>
            <person name="Jaissle J."/>
            <person name="Johnson S.L."/>
            <person name="Koroleva G.I."/>
            <person name="Ladner J.T."/>
            <person name="Lo C.-C."/>
            <person name="Minogue T.D."/>
            <person name="Munk C."/>
            <person name="Palacios G.F."/>
            <person name="Redden C.L."/>
            <person name="Rosenzweig C.N."/>
            <person name="Scholz M.B."/>
            <person name="Teshima H."/>
            <person name="Xu Y."/>
        </authorList>
    </citation>
    <scope>NUCLEOTIDE SEQUENCE [LARGE SCALE GENOMIC DNA]</scope>
    <source>
        <strain evidence="5 6">DWS 37UF10B-2</strain>
    </source>
</reference>
<dbReference type="Pfam" id="PF12852">
    <property type="entry name" value="Cupin_6"/>
    <property type="match status" value="1"/>
</dbReference>
<dbReference type="SUPFAM" id="SSF46689">
    <property type="entry name" value="Homeodomain-like"/>
    <property type="match status" value="2"/>
</dbReference>
<dbReference type="SMART" id="SM00342">
    <property type="entry name" value="HTH_ARAC"/>
    <property type="match status" value="1"/>
</dbReference>
<keyword evidence="3" id="KW-0804">Transcription</keyword>
<keyword evidence="2" id="KW-0238">DNA-binding</keyword>
<dbReference type="InterPro" id="IPR032783">
    <property type="entry name" value="AraC_lig"/>
</dbReference>
<dbReference type="InterPro" id="IPR009057">
    <property type="entry name" value="Homeodomain-like_sf"/>
</dbReference>
<dbReference type="PROSITE" id="PS01124">
    <property type="entry name" value="HTH_ARAC_FAMILY_2"/>
    <property type="match status" value="1"/>
</dbReference>
<evidence type="ECO:0000259" key="4">
    <source>
        <dbReference type="PROSITE" id="PS01124"/>
    </source>
</evidence>
<dbReference type="Gene3D" id="1.10.10.60">
    <property type="entry name" value="Homeodomain-like"/>
    <property type="match status" value="1"/>
</dbReference>
<evidence type="ECO:0000313" key="5">
    <source>
        <dbReference type="EMBL" id="KGB98776.1"/>
    </source>
</evidence>
<dbReference type="Pfam" id="PF12833">
    <property type="entry name" value="HTH_18"/>
    <property type="match status" value="1"/>
</dbReference>
<dbReference type="SUPFAM" id="SSF51182">
    <property type="entry name" value="RmlC-like cupins"/>
    <property type="match status" value="1"/>
</dbReference>
<evidence type="ECO:0000256" key="3">
    <source>
        <dbReference type="ARBA" id="ARBA00023163"/>
    </source>
</evidence>
<dbReference type="GO" id="GO:0003700">
    <property type="term" value="F:DNA-binding transcription factor activity"/>
    <property type="evidence" value="ECO:0007669"/>
    <property type="project" value="InterPro"/>
</dbReference>
<accession>A0AA88Z1R9</accession>
<dbReference type="PANTHER" id="PTHR46796:SF7">
    <property type="entry name" value="ARAC FAMILY TRANSCRIPTIONAL REGULATOR"/>
    <property type="match status" value="1"/>
</dbReference>
<sequence>MDALSQLLSLGRSHVELDVRCLLDGPFAMPHDPLPPGEAAFHLVLAGTCRLRAADGRTLELADGDFVLLPAGGAHDLLDAAGSRSKPLVPLHDSSAGDGAVLPVKSNLDPAEPGSASVDLLCGRFVYARGAGELLMRTLPQVLHVGLRDASGAAPLQLLTSVLRTEASNMQPGAGAIVNALGQTLLAYALRAYGRGARVPSGWLALAADARLGPSVRAVLQAPAQPWTVESLGAAAAMSRATYARHFREKAGMSVGAFVAQIRMMHACALLQDTQRGQAEIGQAVGYQSEAAFGKAFRAVLGTTPGRWRRAARNVNLRARAS</sequence>
<dbReference type="GO" id="GO:0043565">
    <property type="term" value="F:sequence-specific DNA binding"/>
    <property type="evidence" value="ECO:0007669"/>
    <property type="project" value="InterPro"/>
</dbReference>
<name>A0AA88Z1R9_BURCE</name>
<dbReference type="InterPro" id="IPR014710">
    <property type="entry name" value="RmlC-like_jellyroll"/>
</dbReference>